<dbReference type="InterPro" id="IPR051760">
    <property type="entry name" value="KMT5A"/>
</dbReference>
<dbReference type="Gene3D" id="2.170.270.10">
    <property type="entry name" value="SET domain"/>
    <property type="match status" value="1"/>
</dbReference>
<dbReference type="InterPro" id="IPR046341">
    <property type="entry name" value="SET_dom_sf"/>
</dbReference>
<feature type="compositionally biased region" description="Polar residues" evidence="1">
    <location>
        <begin position="269"/>
        <end position="282"/>
    </location>
</feature>
<organism evidence="3 4">
    <name type="scientific">Stichopus japonicus</name>
    <name type="common">Sea cucumber</name>
    <dbReference type="NCBI Taxonomy" id="307972"/>
    <lineage>
        <taxon>Eukaryota</taxon>
        <taxon>Metazoa</taxon>
        <taxon>Echinodermata</taxon>
        <taxon>Eleutherozoa</taxon>
        <taxon>Echinozoa</taxon>
        <taxon>Holothuroidea</taxon>
        <taxon>Aspidochirotacea</taxon>
        <taxon>Aspidochirotida</taxon>
        <taxon>Stichopodidae</taxon>
        <taxon>Apostichopus</taxon>
    </lineage>
</organism>
<evidence type="ECO:0000259" key="2">
    <source>
        <dbReference type="PROSITE" id="PS50280"/>
    </source>
</evidence>
<accession>A0A2G8LFQ2</accession>
<dbReference type="STRING" id="307972.A0A2G8LFQ2"/>
<dbReference type="OrthoDB" id="10067281at2759"/>
<dbReference type="InterPro" id="IPR001214">
    <property type="entry name" value="SET_dom"/>
</dbReference>
<dbReference type="GO" id="GO:0006357">
    <property type="term" value="P:regulation of transcription by RNA polymerase II"/>
    <property type="evidence" value="ECO:0007669"/>
    <property type="project" value="TreeGrafter"/>
</dbReference>
<feature type="domain" description="SET" evidence="2">
    <location>
        <begin position="66"/>
        <end position="186"/>
    </location>
</feature>
<evidence type="ECO:0000313" key="4">
    <source>
        <dbReference type="Proteomes" id="UP000230750"/>
    </source>
</evidence>
<gene>
    <name evidence="3" type="ORF">BSL78_04032</name>
</gene>
<evidence type="ECO:0000313" key="3">
    <source>
        <dbReference type="EMBL" id="PIK59075.1"/>
    </source>
</evidence>
<dbReference type="GO" id="GO:0005634">
    <property type="term" value="C:nucleus"/>
    <property type="evidence" value="ECO:0007669"/>
    <property type="project" value="TreeGrafter"/>
</dbReference>
<proteinExistence type="predicted"/>
<dbReference type="AlphaFoldDB" id="A0A2G8LFQ2"/>
<dbReference type="SMART" id="SM00317">
    <property type="entry name" value="SET"/>
    <property type="match status" value="1"/>
</dbReference>
<dbReference type="SUPFAM" id="SSF82199">
    <property type="entry name" value="SET domain"/>
    <property type="match status" value="1"/>
</dbReference>
<dbReference type="PROSITE" id="PS50280">
    <property type="entry name" value="SET"/>
    <property type="match status" value="1"/>
</dbReference>
<dbReference type="GO" id="GO:0043516">
    <property type="term" value="P:regulation of DNA damage response, signal transduction by p53 class mediator"/>
    <property type="evidence" value="ECO:0007669"/>
    <property type="project" value="TreeGrafter"/>
</dbReference>
<protein>
    <submittedName>
        <fullName evidence="3">Putative histone-lysine N-methyltransferase pr-set7-like</fullName>
    </submittedName>
</protein>
<dbReference type="GO" id="GO:0032259">
    <property type="term" value="P:methylation"/>
    <property type="evidence" value="ECO:0007669"/>
    <property type="project" value="UniProtKB-KW"/>
</dbReference>
<feature type="compositionally biased region" description="Basic and acidic residues" evidence="1">
    <location>
        <begin position="256"/>
        <end position="268"/>
    </location>
</feature>
<reference evidence="3 4" key="1">
    <citation type="journal article" date="2017" name="PLoS Biol.">
        <title>The sea cucumber genome provides insights into morphological evolution and visceral regeneration.</title>
        <authorList>
            <person name="Zhang X."/>
            <person name="Sun L."/>
            <person name="Yuan J."/>
            <person name="Sun Y."/>
            <person name="Gao Y."/>
            <person name="Zhang L."/>
            <person name="Li S."/>
            <person name="Dai H."/>
            <person name="Hamel J.F."/>
            <person name="Liu C."/>
            <person name="Yu Y."/>
            <person name="Liu S."/>
            <person name="Lin W."/>
            <person name="Guo K."/>
            <person name="Jin S."/>
            <person name="Xu P."/>
            <person name="Storey K.B."/>
            <person name="Huan P."/>
            <person name="Zhang T."/>
            <person name="Zhou Y."/>
            <person name="Zhang J."/>
            <person name="Lin C."/>
            <person name="Li X."/>
            <person name="Xing L."/>
            <person name="Huo D."/>
            <person name="Sun M."/>
            <person name="Wang L."/>
            <person name="Mercier A."/>
            <person name="Li F."/>
            <person name="Yang H."/>
            <person name="Xiang J."/>
        </authorList>
    </citation>
    <scope>NUCLEOTIDE SEQUENCE [LARGE SCALE GENOMIC DNA]</scope>
    <source>
        <strain evidence="3">Shaxun</strain>
        <tissue evidence="3">Muscle</tissue>
    </source>
</reference>
<keyword evidence="4" id="KW-1185">Reference proteome</keyword>
<dbReference type="Proteomes" id="UP000230750">
    <property type="component" value="Unassembled WGS sequence"/>
</dbReference>
<keyword evidence="3" id="KW-0489">Methyltransferase</keyword>
<dbReference type="Pfam" id="PF00856">
    <property type="entry name" value="SET"/>
    <property type="match status" value="1"/>
</dbReference>
<name>A0A2G8LFQ2_STIJA</name>
<sequence length="327" mass="37017">MPETYLCVPSLSCCSVQYKQQMQGLRLGSNNVYSLGLQGVMSRRRRTAISEEERAVDACLKGEDIEGFRLGFIDEFIGSGVFCEKRFKKGDFLLEYQGELISQEEGEHREANYPEDKGSFLYFFCHNGKTKCIDATDSCGNGRMVNDGTNMANCKMRIVSLEGVPKLCLFALKDIEKGSELRCDYGVSDLPWRKREQIQMETNKVPQESSSEQSVYEVDTQENNGRFANLVEKDLIHRNDLVQKSCKMPSEEKAKNLTHYPEENRDSSEVFQQLSEASTSKTINKEANIIAGESKQPPRYKKPSRKCPFCGSITKKTNQTHQACPQG</sequence>
<comment type="caution">
    <text evidence="3">The sequence shown here is derived from an EMBL/GenBank/DDBJ whole genome shotgun (WGS) entry which is preliminary data.</text>
</comment>
<evidence type="ECO:0000256" key="1">
    <source>
        <dbReference type="SAM" id="MobiDB-lite"/>
    </source>
</evidence>
<dbReference type="PANTHER" id="PTHR46167">
    <property type="entry name" value="N-LYSINE METHYLTRANSFERASE KMT5A"/>
    <property type="match status" value="1"/>
</dbReference>
<keyword evidence="3" id="KW-0808">Transferase</keyword>
<dbReference type="GO" id="GO:0042799">
    <property type="term" value="F:histone H4K20 methyltransferase activity"/>
    <property type="evidence" value="ECO:0007669"/>
    <property type="project" value="TreeGrafter"/>
</dbReference>
<dbReference type="PANTHER" id="PTHR46167:SF1">
    <property type="entry name" value="N-LYSINE METHYLTRANSFERASE KMT5A"/>
    <property type="match status" value="1"/>
</dbReference>
<dbReference type="EMBL" id="MRZV01000094">
    <property type="protein sequence ID" value="PIK59075.1"/>
    <property type="molecule type" value="Genomic_DNA"/>
</dbReference>
<dbReference type="GO" id="GO:0005700">
    <property type="term" value="C:polytene chromosome"/>
    <property type="evidence" value="ECO:0007669"/>
    <property type="project" value="TreeGrafter"/>
</dbReference>
<feature type="region of interest" description="Disordered" evidence="1">
    <location>
        <begin position="256"/>
        <end position="307"/>
    </location>
</feature>